<evidence type="ECO:0000313" key="3">
    <source>
        <dbReference type="Proteomes" id="UP000270296"/>
    </source>
</evidence>
<protein>
    <submittedName>
        <fullName evidence="2 4">Uncharacterized protein</fullName>
    </submittedName>
</protein>
<name>A0A183IEF1_9BILA</name>
<evidence type="ECO:0000313" key="4">
    <source>
        <dbReference type="WBParaSite" id="SBAD_0000209501-mRNA-1"/>
    </source>
</evidence>
<dbReference type="AlphaFoldDB" id="A0A183IEF1"/>
<dbReference type="WBParaSite" id="SBAD_0000209501-mRNA-1">
    <property type="protein sequence ID" value="SBAD_0000209501-mRNA-1"/>
    <property type="gene ID" value="SBAD_0000209501"/>
</dbReference>
<feature type="region of interest" description="Disordered" evidence="1">
    <location>
        <begin position="331"/>
        <end position="391"/>
    </location>
</feature>
<gene>
    <name evidence="2" type="ORF">SBAD_LOCUS1995</name>
</gene>
<dbReference type="EMBL" id="UZAM01007038">
    <property type="protein sequence ID" value="VDO96161.1"/>
    <property type="molecule type" value="Genomic_DNA"/>
</dbReference>
<proteinExistence type="predicted"/>
<evidence type="ECO:0000256" key="1">
    <source>
        <dbReference type="SAM" id="MobiDB-lite"/>
    </source>
</evidence>
<keyword evidence="3" id="KW-1185">Reference proteome</keyword>
<feature type="compositionally biased region" description="Basic and acidic residues" evidence="1">
    <location>
        <begin position="374"/>
        <end position="390"/>
    </location>
</feature>
<dbReference type="Proteomes" id="UP000270296">
    <property type="component" value="Unassembled WGS sequence"/>
</dbReference>
<reference evidence="2 3" key="2">
    <citation type="submission" date="2018-11" db="EMBL/GenBank/DDBJ databases">
        <authorList>
            <consortium name="Pathogen Informatics"/>
        </authorList>
    </citation>
    <scope>NUCLEOTIDE SEQUENCE [LARGE SCALE GENOMIC DNA]</scope>
</reference>
<accession>A0A183IEF1</accession>
<sequence length="408" mass="45882">MISQQLQYLFLRNDHPSLFIVLSTFPCSRFFCLVFSVCSSSCSCFGHTVVYAISRQLVASKGDFEDGYVRGFRDAHKISSATMARRRLDEDFGGMKMDFHAGYIQGLRDAGLQGITQSMQHLAASKPSAAGGYSAGYMQGFRDGNSGIFGDRITTTLLRRLEEQYPNQDEFRQGYIEGFKDATKNKTSETVTSQDRADNEANRLRNYMAVFIDNQLPESAGYISNAEQLAQELEEFSTTSRRGTLRRHYTPGDYLKYSSDTEHAGTMESTTLRPYRRTLSASNLGRGLCKCTFAVAEGIVETLSSTLGRRNLSADRARSVRTNISQYNDSYSRRSHYRTKSDTGSTFGTIPRRFPSQTILQGIRPGPATARPLGSEKTEFRQRSELRETQSSKAGTCFHRIFSFFRSK</sequence>
<dbReference type="OrthoDB" id="5823029at2759"/>
<reference evidence="4" key="1">
    <citation type="submission" date="2016-06" db="UniProtKB">
        <authorList>
            <consortium name="WormBaseParasite"/>
        </authorList>
    </citation>
    <scope>IDENTIFICATION</scope>
</reference>
<organism evidence="4">
    <name type="scientific">Soboliphyme baturini</name>
    <dbReference type="NCBI Taxonomy" id="241478"/>
    <lineage>
        <taxon>Eukaryota</taxon>
        <taxon>Metazoa</taxon>
        <taxon>Ecdysozoa</taxon>
        <taxon>Nematoda</taxon>
        <taxon>Enoplea</taxon>
        <taxon>Dorylaimia</taxon>
        <taxon>Dioctophymatida</taxon>
        <taxon>Dioctophymatoidea</taxon>
        <taxon>Soboliphymatidae</taxon>
        <taxon>Soboliphyme</taxon>
    </lineage>
</organism>
<evidence type="ECO:0000313" key="2">
    <source>
        <dbReference type="EMBL" id="VDO96161.1"/>
    </source>
</evidence>